<dbReference type="GO" id="GO:0003676">
    <property type="term" value="F:nucleic acid binding"/>
    <property type="evidence" value="ECO:0007669"/>
    <property type="project" value="InterPro"/>
</dbReference>
<evidence type="ECO:0000259" key="1">
    <source>
        <dbReference type="Pfam" id="PF01336"/>
    </source>
</evidence>
<name>A0A0F9GHW5_9ZZZZ</name>
<reference evidence="2" key="1">
    <citation type="journal article" date="2015" name="Nature">
        <title>Complex archaea that bridge the gap between prokaryotes and eukaryotes.</title>
        <authorList>
            <person name="Spang A."/>
            <person name="Saw J.H."/>
            <person name="Jorgensen S.L."/>
            <person name="Zaremba-Niedzwiedzka K."/>
            <person name="Martijn J."/>
            <person name="Lind A.E."/>
            <person name="van Eijk R."/>
            <person name="Schleper C."/>
            <person name="Guy L."/>
            <person name="Ettema T.J."/>
        </authorList>
    </citation>
    <scope>NUCLEOTIDE SEQUENCE</scope>
</reference>
<gene>
    <name evidence="2" type="ORF">LCGC14_1824550</name>
</gene>
<dbReference type="Pfam" id="PF01336">
    <property type="entry name" value="tRNA_anti-codon"/>
    <property type="match status" value="1"/>
</dbReference>
<proteinExistence type="predicted"/>
<sequence>MMNEIISYKRNPTIDCWIKHIVEGTYSPEEKFFFTIFGKTKRVRVVSSIIDKREIINPQSSNNDEYVENDGFENLRIEFDLDDGTGLIRAIIWRTNPENYKDFNKGDIIDVIGLIRRWKEFTSISPEIIRKIDEPNYILLRNAEIIKKIKNGEIYDIPEIENSGNNIEDLSSEIDVNNLFETNNTLNESNDLKERIYLIIENYSGKGERISFDRLKQEIKLSDKDLNSYLNILIKESRIYESENNNYEAF</sequence>
<dbReference type="InterPro" id="IPR012340">
    <property type="entry name" value="NA-bd_OB-fold"/>
</dbReference>
<dbReference type="SUPFAM" id="SSF50249">
    <property type="entry name" value="Nucleic acid-binding proteins"/>
    <property type="match status" value="1"/>
</dbReference>
<organism evidence="2">
    <name type="scientific">marine sediment metagenome</name>
    <dbReference type="NCBI Taxonomy" id="412755"/>
    <lineage>
        <taxon>unclassified sequences</taxon>
        <taxon>metagenomes</taxon>
        <taxon>ecological metagenomes</taxon>
    </lineage>
</organism>
<protein>
    <recommendedName>
        <fullName evidence="1">OB domain-containing protein</fullName>
    </recommendedName>
</protein>
<evidence type="ECO:0000313" key="2">
    <source>
        <dbReference type="EMBL" id="KKL98424.1"/>
    </source>
</evidence>
<dbReference type="InterPro" id="IPR004365">
    <property type="entry name" value="NA-bd_OB_tRNA"/>
</dbReference>
<dbReference type="Gene3D" id="2.40.50.140">
    <property type="entry name" value="Nucleic acid-binding proteins"/>
    <property type="match status" value="1"/>
</dbReference>
<dbReference type="EMBL" id="LAZR01017926">
    <property type="protein sequence ID" value="KKL98424.1"/>
    <property type="molecule type" value="Genomic_DNA"/>
</dbReference>
<feature type="domain" description="OB" evidence="1">
    <location>
        <begin position="78"/>
        <end position="120"/>
    </location>
</feature>
<dbReference type="AlphaFoldDB" id="A0A0F9GHW5"/>
<accession>A0A0F9GHW5</accession>
<comment type="caution">
    <text evidence="2">The sequence shown here is derived from an EMBL/GenBank/DDBJ whole genome shotgun (WGS) entry which is preliminary data.</text>
</comment>